<dbReference type="PANTHER" id="PTHR10869">
    <property type="entry name" value="PROLYL 4-HYDROXYLASE ALPHA SUBUNIT"/>
    <property type="match status" value="1"/>
</dbReference>
<keyword evidence="7" id="KW-0472">Membrane</keyword>
<dbReference type="GO" id="GO:0005506">
    <property type="term" value="F:iron ion binding"/>
    <property type="evidence" value="ECO:0007669"/>
    <property type="project" value="InterPro"/>
</dbReference>
<accession>A0A9W7F352</accession>
<evidence type="ECO:0000313" key="10">
    <source>
        <dbReference type="Proteomes" id="UP001165085"/>
    </source>
</evidence>
<keyword evidence="10" id="KW-1185">Reference proteome</keyword>
<dbReference type="InterPro" id="IPR006620">
    <property type="entry name" value="Pro_4_hyd_alph"/>
</dbReference>
<keyword evidence="5" id="KW-0408">Iron</keyword>
<organism evidence="9 10">
    <name type="scientific">Triparma strigata</name>
    <dbReference type="NCBI Taxonomy" id="1606541"/>
    <lineage>
        <taxon>Eukaryota</taxon>
        <taxon>Sar</taxon>
        <taxon>Stramenopiles</taxon>
        <taxon>Ochrophyta</taxon>
        <taxon>Bolidophyceae</taxon>
        <taxon>Parmales</taxon>
        <taxon>Triparmaceae</taxon>
        <taxon>Triparma</taxon>
    </lineage>
</organism>
<dbReference type="SMART" id="SM00702">
    <property type="entry name" value="P4Hc"/>
    <property type="match status" value="1"/>
</dbReference>
<dbReference type="OrthoDB" id="420380at2759"/>
<dbReference type="Pfam" id="PF13640">
    <property type="entry name" value="2OG-FeII_Oxy_3"/>
    <property type="match status" value="1"/>
</dbReference>
<gene>
    <name evidence="9" type="ORF">TrST_g10442</name>
</gene>
<keyword evidence="7" id="KW-0812">Transmembrane</keyword>
<dbReference type="GO" id="GO:0004656">
    <property type="term" value="F:procollagen-proline 4-dioxygenase activity"/>
    <property type="evidence" value="ECO:0007669"/>
    <property type="project" value="TreeGrafter"/>
</dbReference>
<evidence type="ECO:0000256" key="1">
    <source>
        <dbReference type="ARBA" id="ARBA00001961"/>
    </source>
</evidence>
<evidence type="ECO:0000256" key="4">
    <source>
        <dbReference type="ARBA" id="ARBA00023002"/>
    </source>
</evidence>
<dbReference type="InterPro" id="IPR044862">
    <property type="entry name" value="Pro_4_hyd_alph_FE2OG_OXY"/>
</dbReference>
<dbReference type="PROSITE" id="PS51471">
    <property type="entry name" value="FE2OG_OXY"/>
    <property type="match status" value="1"/>
</dbReference>
<evidence type="ECO:0000256" key="3">
    <source>
        <dbReference type="ARBA" id="ARBA00022964"/>
    </source>
</evidence>
<evidence type="ECO:0000259" key="8">
    <source>
        <dbReference type="PROSITE" id="PS51471"/>
    </source>
</evidence>
<dbReference type="AlphaFoldDB" id="A0A9W7F352"/>
<feature type="compositionally biased region" description="Basic and acidic residues" evidence="6">
    <location>
        <begin position="413"/>
        <end position="433"/>
    </location>
</feature>
<evidence type="ECO:0000256" key="2">
    <source>
        <dbReference type="ARBA" id="ARBA00022723"/>
    </source>
</evidence>
<dbReference type="GO" id="GO:0005783">
    <property type="term" value="C:endoplasmic reticulum"/>
    <property type="evidence" value="ECO:0007669"/>
    <property type="project" value="TreeGrafter"/>
</dbReference>
<dbReference type="PANTHER" id="PTHR10869:SF226">
    <property type="entry name" value="PROLYL 4-HYDROXYLASE ALPHA SUBUNIT DOMAIN-CONTAINING PROTEIN"/>
    <property type="match status" value="1"/>
</dbReference>
<evidence type="ECO:0000313" key="9">
    <source>
        <dbReference type="EMBL" id="GMI01870.1"/>
    </source>
</evidence>
<feature type="domain" description="Fe2OG dioxygenase" evidence="8">
    <location>
        <begin position="223"/>
        <end position="377"/>
    </location>
</feature>
<evidence type="ECO:0000256" key="5">
    <source>
        <dbReference type="ARBA" id="ARBA00023004"/>
    </source>
</evidence>
<name>A0A9W7F352_9STRA</name>
<keyword evidence="3" id="KW-0223">Dioxygenase</keyword>
<feature type="region of interest" description="Disordered" evidence="6">
    <location>
        <begin position="408"/>
        <end position="446"/>
    </location>
</feature>
<reference evidence="10" key="1">
    <citation type="journal article" date="2023" name="Commun. Biol.">
        <title>Genome analysis of Parmales, the sister group of diatoms, reveals the evolutionary specialization of diatoms from phago-mixotrophs to photoautotrophs.</title>
        <authorList>
            <person name="Ban H."/>
            <person name="Sato S."/>
            <person name="Yoshikawa S."/>
            <person name="Yamada K."/>
            <person name="Nakamura Y."/>
            <person name="Ichinomiya M."/>
            <person name="Sato N."/>
            <person name="Blanc-Mathieu R."/>
            <person name="Endo H."/>
            <person name="Kuwata A."/>
            <person name="Ogata H."/>
        </authorList>
    </citation>
    <scope>NUCLEOTIDE SEQUENCE [LARGE SCALE GENOMIC DNA]</scope>
    <source>
        <strain evidence="10">NIES 3701</strain>
    </source>
</reference>
<dbReference type="Proteomes" id="UP001165085">
    <property type="component" value="Unassembled WGS sequence"/>
</dbReference>
<dbReference type="InterPro" id="IPR045054">
    <property type="entry name" value="P4HA-like"/>
</dbReference>
<dbReference type="GO" id="GO:0031418">
    <property type="term" value="F:L-ascorbic acid binding"/>
    <property type="evidence" value="ECO:0007669"/>
    <property type="project" value="InterPro"/>
</dbReference>
<comment type="cofactor">
    <cofactor evidence="1">
        <name>L-ascorbate</name>
        <dbReference type="ChEBI" id="CHEBI:38290"/>
    </cofactor>
</comment>
<keyword evidence="2" id="KW-0479">Metal-binding</keyword>
<sequence>MVHNIGSWESTAAVAVAVAVAVAIFMVGPSKNFEVWCLDDFDEFRQAILDESSHNLFEEAIFRLDGTRLKSWEEVGEFVAFSKAAGDSRAKVLCSPPSSSGSAFVWPLTLPNHKHIVSEEAVSPAIEGKPVELESITLPQTGTVSNGPRVFEVHNFFSEAEADAIMLAAKNDLKASSLARQGISKEAVRSSDSAFLNPKSTVATAIMERAFNLLRIGQYKRTRIENVQVVRYNDKGDAYNTHNDYLSEGTDYNFNFDPSAGGSNRLATILMYLSDVEAGGQTHFPYLNEGVESASQQNEPKLEEHLSSFEARMGADSWQVELAKNCASHGSVTPRKGRAVLFYSQTPNATLDLYSLHGGCPVLAGDEKWMANIWIWNKDQPIYRDEKGEFYLYASGQSSERYQLVNGFKGKPPKKEGRGQNREEVDFVKEKRPVQKGGKTKKKLIL</sequence>
<evidence type="ECO:0000256" key="6">
    <source>
        <dbReference type="SAM" id="MobiDB-lite"/>
    </source>
</evidence>
<proteinExistence type="predicted"/>
<comment type="caution">
    <text evidence="9">The sequence shown here is derived from an EMBL/GenBank/DDBJ whole genome shotgun (WGS) entry which is preliminary data.</text>
</comment>
<dbReference type="InterPro" id="IPR005123">
    <property type="entry name" value="Oxoglu/Fe-dep_dioxygenase_dom"/>
</dbReference>
<keyword evidence="4" id="KW-0560">Oxidoreductase</keyword>
<feature type="transmembrane region" description="Helical" evidence="7">
    <location>
        <begin position="12"/>
        <end position="28"/>
    </location>
</feature>
<evidence type="ECO:0000256" key="7">
    <source>
        <dbReference type="SAM" id="Phobius"/>
    </source>
</evidence>
<protein>
    <recommendedName>
        <fullName evidence="8">Fe2OG dioxygenase domain-containing protein</fullName>
    </recommendedName>
</protein>
<keyword evidence="7" id="KW-1133">Transmembrane helix</keyword>
<dbReference type="EMBL" id="BRXY01000583">
    <property type="protein sequence ID" value="GMI01870.1"/>
    <property type="molecule type" value="Genomic_DNA"/>
</dbReference>
<dbReference type="Gene3D" id="2.60.120.620">
    <property type="entry name" value="q2cbj1_9rhob like domain"/>
    <property type="match status" value="1"/>
</dbReference>